<protein>
    <recommendedName>
        <fullName evidence="1">YqgF/RNase H-like domain-containing protein</fullName>
    </recommendedName>
</protein>
<name>A0A1F4TTT5_UNCSA</name>
<feature type="domain" description="YqgF/RNase H-like" evidence="1">
    <location>
        <begin position="1"/>
        <end position="86"/>
    </location>
</feature>
<dbReference type="InterPro" id="IPR037027">
    <property type="entry name" value="YqgF/RNaseH-like_dom_sf"/>
</dbReference>
<evidence type="ECO:0000313" key="3">
    <source>
        <dbReference type="Proteomes" id="UP000178951"/>
    </source>
</evidence>
<organism evidence="2 3">
    <name type="scientific">candidate division WOR-1 bacterium RIFOXYB2_FULL_48_7</name>
    <dbReference type="NCBI Taxonomy" id="1802583"/>
    <lineage>
        <taxon>Bacteria</taxon>
        <taxon>Bacillati</taxon>
        <taxon>Saganbacteria</taxon>
    </lineage>
</organism>
<dbReference type="AlphaFoldDB" id="A0A1F4TTT5"/>
<dbReference type="InterPro" id="IPR006641">
    <property type="entry name" value="YqgF/RNaseH-like_dom"/>
</dbReference>
<sequence>MILAIDPGKDKCGLAVLADSGQAIMRTIVSRRELPNKVALLLNNSEVQTVVMGDTAFGKKAASEIGLLLEGKHFYFVSEKNSTLEARKRYWATCPPPGWLKYFPLSLLIPPVPIDDFAAVVLGERFLHNA</sequence>
<dbReference type="GO" id="GO:0006139">
    <property type="term" value="P:nucleobase-containing compound metabolic process"/>
    <property type="evidence" value="ECO:0007669"/>
    <property type="project" value="InterPro"/>
</dbReference>
<dbReference type="EMBL" id="MEUF01000027">
    <property type="protein sequence ID" value="OGC35483.1"/>
    <property type="molecule type" value="Genomic_DNA"/>
</dbReference>
<dbReference type="InterPro" id="IPR012337">
    <property type="entry name" value="RNaseH-like_sf"/>
</dbReference>
<reference evidence="2 3" key="1">
    <citation type="journal article" date="2016" name="Nat. Commun.">
        <title>Thousands of microbial genomes shed light on interconnected biogeochemical processes in an aquifer system.</title>
        <authorList>
            <person name="Anantharaman K."/>
            <person name="Brown C.T."/>
            <person name="Hug L.A."/>
            <person name="Sharon I."/>
            <person name="Castelle C.J."/>
            <person name="Probst A.J."/>
            <person name="Thomas B.C."/>
            <person name="Singh A."/>
            <person name="Wilkins M.J."/>
            <person name="Karaoz U."/>
            <person name="Brodie E.L."/>
            <person name="Williams K.H."/>
            <person name="Hubbard S.S."/>
            <person name="Banfield J.F."/>
        </authorList>
    </citation>
    <scope>NUCLEOTIDE SEQUENCE [LARGE SCALE GENOMIC DNA]</scope>
</reference>
<evidence type="ECO:0000313" key="2">
    <source>
        <dbReference type="EMBL" id="OGC35483.1"/>
    </source>
</evidence>
<evidence type="ECO:0000259" key="1">
    <source>
        <dbReference type="SMART" id="SM00732"/>
    </source>
</evidence>
<gene>
    <name evidence="2" type="ORF">A2311_04785</name>
</gene>
<dbReference type="SUPFAM" id="SSF53098">
    <property type="entry name" value="Ribonuclease H-like"/>
    <property type="match status" value="1"/>
</dbReference>
<dbReference type="STRING" id="1802583.A2311_04785"/>
<dbReference type="Gene3D" id="3.30.420.140">
    <property type="entry name" value="YqgF/RNase H-like domain"/>
    <property type="match status" value="1"/>
</dbReference>
<accession>A0A1F4TTT5</accession>
<comment type="caution">
    <text evidence="2">The sequence shown here is derived from an EMBL/GenBank/DDBJ whole genome shotgun (WGS) entry which is preliminary data.</text>
</comment>
<dbReference type="SMART" id="SM00732">
    <property type="entry name" value="YqgFc"/>
    <property type="match status" value="1"/>
</dbReference>
<dbReference type="Proteomes" id="UP000178951">
    <property type="component" value="Unassembled WGS sequence"/>
</dbReference>
<proteinExistence type="predicted"/>